<evidence type="ECO:0000313" key="2">
    <source>
        <dbReference type="EMBL" id="NMH58504.1"/>
    </source>
</evidence>
<comment type="caution">
    <text evidence="2">The sequence shown here is derived from an EMBL/GenBank/DDBJ whole genome shotgun (WGS) entry which is preliminary data.</text>
</comment>
<keyword evidence="3" id="KW-1185">Reference proteome</keyword>
<sequence>MRKLFISSSVALALGLAGCGGDETIEDIQAETPTVSPSSRIVFDPANGELNTPNDLLMLPGDDGFFDYTLNIPVADPTDFSDPQNALNVLDGWSTQHPFVINVNMAAGASLDESTLSAGIHIYEATLGLDQTDPDCAGAEIPSAGCKVGDKLTFGVDYVLSLLDDDTVSVVPLKPLKASQGHMLVMTTDLKDSNGNAVQGSTSWDLVRQDIDTNPLSSDSQLQLQTIVNTFIDPLLEEGFEREQITYVSAFTTQSTDISLQSIKQKMVAEFAARKAGGDPAAGTSLPAIVINEAAGPTNSMEALELVKEETVAGAVLQGIGQLTPEEASLESYIEEANFSSLQSCDGLFTAQAGAFVATTGNTTGIPQVDAGLDSFAAELSTGILAEVGPLCAAQRYEGTVSLPHYLGVPSPQNPTAPITEFWTAACDSGIVLAAAPEDVLAAATPGPNFEMCTQLKLSDLRLGDELLDKDRNITRSNPIPQETGPNEGNVTLDVQVTVPNVTYANGILAALEEPAIAKPEAGWPVVILSHGITSKKEDMLAITGTLSLAGIATIAIDHPLHGSRGYDLDPTNEGDEINATTVSATHYMNLASLPTARDNLRQSVADLLGLRLGLNAVDDDTTAGAAHFDLSRVSVMGVSLGAMTGANFAAVANTTMGDELGALDGMYAVKEASLESPGGGVATFLLESPRFGNVIKGFLLRESSPEFVALLGQLYPDTDPADLIDEQLAAAAAAFNENATPEQLAEVQATLSQFAFAAQTVLDSGDPNNYGKMLGGNTPVHMMTVIGDGSEENLPDQVIPPTTSLPLSGQNPLATIIGLEQVSSTVTSENTVSGQVKFVKGVHGSSLDPVYPDVTEEMQREVAGYISSDGKAIVITNEEVVAN</sequence>
<organism evidence="2 3">
    <name type="scientific">Alteromonas ponticola</name>
    <dbReference type="NCBI Taxonomy" id="2720613"/>
    <lineage>
        <taxon>Bacteria</taxon>
        <taxon>Pseudomonadati</taxon>
        <taxon>Pseudomonadota</taxon>
        <taxon>Gammaproteobacteria</taxon>
        <taxon>Alteromonadales</taxon>
        <taxon>Alteromonadaceae</taxon>
        <taxon>Alteromonas/Salinimonas group</taxon>
        <taxon>Alteromonas</taxon>
    </lineage>
</organism>
<accession>A0ABX1QW81</accession>
<dbReference type="InterPro" id="IPR020009">
    <property type="entry name" value="VolA/Pla-1/cef"/>
</dbReference>
<dbReference type="Pfam" id="PF12262">
    <property type="entry name" value="Lipase_bact_N"/>
    <property type="match status" value="1"/>
</dbReference>
<dbReference type="NCBIfam" id="TIGR03502">
    <property type="entry name" value="lipase_Pla1_cef"/>
    <property type="match status" value="1"/>
</dbReference>
<evidence type="ECO:0000259" key="1">
    <source>
        <dbReference type="Pfam" id="PF12262"/>
    </source>
</evidence>
<dbReference type="RefSeq" id="WP_169209074.1">
    <property type="nucleotide sequence ID" value="NZ_JAATNW010000001.1"/>
</dbReference>
<dbReference type="PROSITE" id="PS51257">
    <property type="entry name" value="PROKAR_LIPOPROTEIN"/>
    <property type="match status" value="1"/>
</dbReference>
<protein>
    <recommendedName>
        <fullName evidence="1">Bacterial virulence factor lipase N-terminal domain-containing protein</fullName>
    </recommendedName>
</protein>
<dbReference type="SUPFAM" id="SSF53474">
    <property type="entry name" value="alpha/beta-Hydrolases"/>
    <property type="match status" value="1"/>
</dbReference>
<feature type="domain" description="Bacterial virulence factor lipase N-terminal" evidence="1">
    <location>
        <begin position="75"/>
        <end position="273"/>
    </location>
</feature>
<dbReference type="Gene3D" id="3.40.50.1820">
    <property type="entry name" value="alpha/beta hydrolase"/>
    <property type="match status" value="1"/>
</dbReference>
<name>A0ABX1QW81_9ALTE</name>
<reference evidence="2 3" key="1">
    <citation type="submission" date="2020-03" db="EMBL/GenBank/DDBJ databases">
        <title>Alteromonas ponticola sp. nov., isolated from seawater.</title>
        <authorList>
            <person name="Yoon J.-H."/>
            <person name="Kim Y.-O."/>
        </authorList>
    </citation>
    <scope>NUCLEOTIDE SEQUENCE [LARGE SCALE GENOMIC DNA]</scope>
    <source>
        <strain evidence="2 3">MYP5</strain>
    </source>
</reference>
<dbReference type="InterPro" id="IPR029058">
    <property type="entry name" value="AB_hydrolase_fold"/>
</dbReference>
<gene>
    <name evidence="2" type="ORF">HCJ96_00510</name>
</gene>
<dbReference type="InterPro" id="IPR025920">
    <property type="entry name" value="Lipase_bact_N"/>
</dbReference>
<dbReference type="EMBL" id="JAATNW010000001">
    <property type="protein sequence ID" value="NMH58504.1"/>
    <property type="molecule type" value="Genomic_DNA"/>
</dbReference>
<dbReference type="Proteomes" id="UP000709336">
    <property type="component" value="Unassembled WGS sequence"/>
</dbReference>
<proteinExistence type="predicted"/>
<evidence type="ECO:0000313" key="3">
    <source>
        <dbReference type="Proteomes" id="UP000709336"/>
    </source>
</evidence>